<protein>
    <submittedName>
        <fullName evidence="1">ROK family protein</fullName>
    </submittedName>
</protein>
<reference evidence="1" key="1">
    <citation type="submission" date="2022-03" db="EMBL/GenBank/DDBJ databases">
        <title>Aurantimonas Liuensis sp. Nov., isolated from the hadal seawater of the Mariana Trench.</title>
        <authorList>
            <person name="Liu R."/>
        </authorList>
    </citation>
    <scope>NUCLEOTIDE SEQUENCE</scope>
    <source>
        <strain evidence="1">LRZ36</strain>
    </source>
</reference>
<organism evidence="1 2">
    <name type="scientific">Aurantimonas marianensis</name>
    <dbReference type="NCBI Taxonomy" id="2920428"/>
    <lineage>
        <taxon>Bacteria</taxon>
        <taxon>Pseudomonadati</taxon>
        <taxon>Pseudomonadota</taxon>
        <taxon>Alphaproteobacteria</taxon>
        <taxon>Hyphomicrobiales</taxon>
        <taxon>Aurantimonadaceae</taxon>
        <taxon>Aurantimonas</taxon>
    </lineage>
</organism>
<sequence length="285" mass="28748">MSAVLAVDLGGTGLRAALVGPNDDIRSRIGTIPTPSGAPGCARAIADAWEAAARPARLAIAAAPHCDAAGRVIRWPNRPAYEGETILPPDLVGQVDFRILDDAAAAALAAHPVGTPDTARETTVVFAIGTGIGGGAVVGGRLLTGRSGAAMAVGHIKVPAASGLVCACGEIGCLQAAASGRALHRMLGQSDADVFDIFALPASIRDPVLDRAADALAEALATLARLFDPHRLVIGGGLGLSPLFDLCAERFTTGGGRPPPIRHPHGADAALIGATRVSVFSRVLA</sequence>
<dbReference type="Gene3D" id="3.30.420.40">
    <property type="match status" value="2"/>
</dbReference>
<gene>
    <name evidence="1" type="ORF">MJ956_07540</name>
</gene>
<dbReference type="Pfam" id="PF00480">
    <property type="entry name" value="ROK"/>
    <property type="match status" value="1"/>
</dbReference>
<accession>A0A9X2HDK5</accession>
<dbReference type="Proteomes" id="UP001155220">
    <property type="component" value="Unassembled WGS sequence"/>
</dbReference>
<dbReference type="SUPFAM" id="SSF53067">
    <property type="entry name" value="Actin-like ATPase domain"/>
    <property type="match status" value="1"/>
</dbReference>
<evidence type="ECO:0000313" key="2">
    <source>
        <dbReference type="Proteomes" id="UP001155220"/>
    </source>
</evidence>
<dbReference type="PANTHER" id="PTHR18964:SF169">
    <property type="entry name" value="N-ACETYLMANNOSAMINE KINASE"/>
    <property type="match status" value="1"/>
</dbReference>
<dbReference type="RefSeq" id="WP_253963871.1">
    <property type="nucleotide sequence ID" value="NZ_JALHBS010000039.1"/>
</dbReference>
<keyword evidence="2" id="KW-1185">Reference proteome</keyword>
<dbReference type="EMBL" id="JALHBS010000039">
    <property type="protein sequence ID" value="MCP3055004.1"/>
    <property type="molecule type" value="Genomic_DNA"/>
</dbReference>
<proteinExistence type="predicted"/>
<dbReference type="PANTHER" id="PTHR18964">
    <property type="entry name" value="ROK (REPRESSOR, ORF, KINASE) FAMILY"/>
    <property type="match status" value="1"/>
</dbReference>
<dbReference type="InterPro" id="IPR043129">
    <property type="entry name" value="ATPase_NBD"/>
</dbReference>
<dbReference type="AlphaFoldDB" id="A0A9X2HDK5"/>
<comment type="caution">
    <text evidence="1">The sequence shown here is derived from an EMBL/GenBank/DDBJ whole genome shotgun (WGS) entry which is preliminary data.</text>
</comment>
<name>A0A9X2HDK5_9HYPH</name>
<evidence type="ECO:0000313" key="1">
    <source>
        <dbReference type="EMBL" id="MCP3055004.1"/>
    </source>
</evidence>
<dbReference type="InterPro" id="IPR000600">
    <property type="entry name" value="ROK"/>
</dbReference>